<evidence type="ECO:0000256" key="1">
    <source>
        <dbReference type="ARBA" id="ARBA00022553"/>
    </source>
</evidence>
<dbReference type="PANTHER" id="PTHR44591:SF14">
    <property type="entry name" value="PROTEIN PILG"/>
    <property type="match status" value="1"/>
</dbReference>
<dbReference type="GO" id="GO:0000160">
    <property type="term" value="P:phosphorelay signal transduction system"/>
    <property type="evidence" value="ECO:0007669"/>
    <property type="project" value="UniProtKB-KW"/>
</dbReference>
<dbReference type="PROSITE" id="PS50110">
    <property type="entry name" value="RESPONSE_REGULATORY"/>
    <property type="match status" value="1"/>
</dbReference>
<evidence type="ECO:0000256" key="2">
    <source>
        <dbReference type="ARBA" id="ARBA00023012"/>
    </source>
</evidence>
<proteinExistence type="predicted"/>
<dbReference type="AlphaFoldDB" id="A0A150PET8"/>
<feature type="domain" description="Response regulatory" evidence="4">
    <location>
        <begin position="30"/>
        <end position="144"/>
    </location>
</feature>
<protein>
    <recommendedName>
        <fullName evidence="4">Response regulatory domain-containing protein</fullName>
    </recommendedName>
</protein>
<dbReference type="InterPro" id="IPR050595">
    <property type="entry name" value="Bact_response_regulator"/>
</dbReference>
<dbReference type="Pfam" id="PF00072">
    <property type="entry name" value="Response_reg"/>
    <property type="match status" value="1"/>
</dbReference>
<dbReference type="InterPro" id="IPR001789">
    <property type="entry name" value="Sig_transdc_resp-reg_receiver"/>
</dbReference>
<evidence type="ECO:0000313" key="5">
    <source>
        <dbReference type="EMBL" id="KYF54170.1"/>
    </source>
</evidence>
<reference evidence="5 6" key="1">
    <citation type="submission" date="2014-02" db="EMBL/GenBank/DDBJ databases">
        <title>The small core and large imbalanced accessory genome model reveals a collaborative survival strategy of Sorangium cellulosum strains in nature.</title>
        <authorList>
            <person name="Han K."/>
            <person name="Peng R."/>
            <person name="Blom J."/>
            <person name="Li Y.-Z."/>
        </authorList>
    </citation>
    <scope>NUCLEOTIDE SEQUENCE [LARGE SCALE GENOMIC DNA]</scope>
    <source>
        <strain evidence="5 6">So0157-25</strain>
    </source>
</reference>
<dbReference type="InterPro" id="IPR011006">
    <property type="entry name" value="CheY-like_superfamily"/>
</dbReference>
<dbReference type="SMART" id="SM00448">
    <property type="entry name" value="REC"/>
    <property type="match status" value="1"/>
</dbReference>
<dbReference type="PANTHER" id="PTHR44591">
    <property type="entry name" value="STRESS RESPONSE REGULATOR PROTEIN 1"/>
    <property type="match status" value="1"/>
</dbReference>
<keyword evidence="1 3" id="KW-0597">Phosphoprotein</keyword>
<dbReference type="SUPFAM" id="SSF52172">
    <property type="entry name" value="CheY-like"/>
    <property type="match status" value="1"/>
</dbReference>
<evidence type="ECO:0000259" key="4">
    <source>
        <dbReference type="PROSITE" id="PS50110"/>
    </source>
</evidence>
<dbReference type="EMBL" id="JELY01001925">
    <property type="protein sequence ID" value="KYF54170.1"/>
    <property type="molecule type" value="Genomic_DNA"/>
</dbReference>
<organism evidence="5 6">
    <name type="scientific">Sorangium cellulosum</name>
    <name type="common">Polyangium cellulosum</name>
    <dbReference type="NCBI Taxonomy" id="56"/>
    <lineage>
        <taxon>Bacteria</taxon>
        <taxon>Pseudomonadati</taxon>
        <taxon>Myxococcota</taxon>
        <taxon>Polyangia</taxon>
        <taxon>Polyangiales</taxon>
        <taxon>Polyangiaceae</taxon>
        <taxon>Sorangium</taxon>
    </lineage>
</organism>
<name>A0A150PET8_SORCE</name>
<keyword evidence="2" id="KW-0902">Two-component regulatory system</keyword>
<evidence type="ECO:0000313" key="6">
    <source>
        <dbReference type="Proteomes" id="UP000075420"/>
    </source>
</evidence>
<sequence length="155" mass="16706">MLVDTVGGRSVRRNAEVRTCSSAPNGRAKLVVVVDDEPSIQEVVSMILESEGGYEVRCASNGEEALALLDQIAPPDLLVVDIMMPVMDGWGLITALRHNEKTARIPVIVSSASSKHDATSLGVARVLPKPIDYDAFLAAVDELTRPRERQALDAE</sequence>
<accession>A0A150PET8</accession>
<gene>
    <name evidence="5" type="ORF">BE08_13340</name>
</gene>
<dbReference type="Gene3D" id="3.40.50.2300">
    <property type="match status" value="1"/>
</dbReference>
<comment type="caution">
    <text evidence="5">The sequence shown here is derived from an EMBL/GenBank/DDBJ whole genome shotgun (WGS) entry which is preliminary data.</text>
</comment>
<feature type="modified residue" description="4-aspartylphosphate" evidence="3">
    <location>
        <position position="81"/>
    </location>
</feature>
<dbReference type="Proteomes" id="UP000075420">
    <property type="component" value="Unassembled WGS sequence"/>
</dbReference>
<evidence type="ECO:0000256" key="3">
    <source>
        <dbReference type="PROSITE-ProRule" id="PRU00169"/>
    </source>
</evidence>